<keyword evidence="4" id="KW-1185">Reference proteome</keyword>
<evidence type="ECO:0000256" key="1">
    <source>
        <dbReference type="SAM" id="MobiDB-lite"/>
    </source>
</evidence>
<dbReference type="GO" id="GO:0005829">
    <property type="term" value="C:cytosol"/>
    <property type="evidence" value="ECO:0007669"/>
    <property type="project" value="TreeGrafter"/>
</dbReference>
<dbReference type="RefSeq" id="WP_088605566.1">
    <property type="nucleotide sequence ID" value="NZ_NJIH01000014.1"/>
</dbReference>
<reference evidence="4" key="1">
    <citation type="submission" date="2017-06" db="EMBL/GenBank/DDBJ databases">
        <title>Herbaspirillum phytohormonus sp. nov., isolated from the root nodule of Robinia pseudoacacia in lead-zinc mine.</title>
        <authorList>
            <person name="Fan M."/>
            <person name="Lin Y."/>
        </authorList>
    </citation>
    <scope>NUCLEOTIDE SEQUENCE [LARGE SCALE GENOMIC DNA]</scope>
    <source>
        <strain evidence="4">SC-089</strain>
    </source>
</reference>
<dbReference type="Proteomes" id="UP000214603">
    <property type="component" value="Unassembled WGS sequence"/>
</dbReference>
<comment type="caution">
    <text evidence="3">The sequence shown here is derived from an EMBL/GenBank/DDBJ whole genome shotgun (WGS) entry which is preliminary data.</text>
</comment>
<evidence type="ECO:0000313" key="4">
    <source>
        <dbReference type="Proteomes" id="UP000214603"/>
    </source>
</evidence>
<dbReference type="PANTHER" id="PTHR11365:SF23">
    <property type="entry name" value="HYPOTHETICAL 5-OXOPROLINASE (EUROFUNG)-RELATED"/>
    <property type="match status" value="1"/>
</dbReference>
<dbReference type="InterPro" id="IPR003692">
    <property type="entry name" value="Hydantoinase_B"/>
</dbReference>
<dbReference type="PANTHER" id="PTHR11365">
    <property type="entry name" value="5-OXOPROLINASE RELATED"/>
    <property type="match status" value="1"/>
</dbReference>
<evidence type="ECO:0000259" key="2">
    <source>
        <dbReference type="Pfam" id="PF02538"/>
    </source>
</evidence>
<feature type="domain" description="Hydantoinase B/oxoprolinase" evidence="2">
    <location>
        <begin position="17"/>
        <end position="543"/>
    </location>
</feature>
<dbReference type="GO" id="GO:0017168">
    <property type="term" value="F:5-oxoprolinase (ATP-hydrolyzing) activity"/>
    <property type="evidence" value="ECO:0007669"/>
    <property type="project" value="TreeGrafter"/>
</dbReference>
<organism evidence="3 4">
    <name type="scientific">Candidimonas nitroreducens</name>
    <dbReference type="NCBI Taxonomy" id="683354"/>
    <lineage>
        <taxon>Bacteria</taxon>
        <taxon>Pseudomonadati</taxon>
        <taxon>Pseudomonadota</taxon>
        <taxon>Betaproteobacteria</taxon>
        <taxon>Burkholderiales</taxon>
        <taxon>Alcaligenaceae</taxon>
        <taxon>Candidimonas</taxon>
    </lineage>
</organism>
<dbReference type="OrthoDB" id="8612863at2"/>
<accession>A0A225M0G7</accession>
<dbReference type="Pfam" id="PF02538">
    <property type="entry name" value="Hydantoinase_B"/>
    <property type="match status" value="1"/>
</dbReference>
<name>A0A225M0G7_9BURK</name>
<proteinExistence type="predicted"/>
<gene>
    <name evidence="3" type="ORF">CEY11_21945</name>
</gene>
<evidence type="ECO:0000313" key="3">
    <source>
        <dbReference type="EMBL" id="OWT54818.1"/>
    </source>
</evidence>
<dbReference type="EMBL" id="NJIH01000014">
    <property type="protein sequence ID" value="OWT54818.1"/>
    <property type="molecule type" value="Genomic_DNA"/>
</dbReference>
<feature type="compositionally biased region" description="Basic and acidic residues" evidence="1">
    <location>
        <begin position="544"/>
        <end position="555"/>
    </location>
</feature>
<dbReference type="AlphaFoldDB" id="A0A225M0G7"/>
<dbReference type="InterPro" id="IPR045079">
    <property type="entry name" value="Oxoprolinase-like"/>
</dbReference>
<dbReference type="GO" id="GO:0006749">
    <property type="term" value="P:glutathione metabolic process"/>
    <property type="evidence" value="ECO:0007669"/>
    <property type="project" value="TreeGrafter"/>
</dbReference>
<protein>
    <submittedName>
        <fullName evidence="3">5-oxoprolinase</fullName>
    </submittedName>
</protein>
<sequence>MNAVSESSMVAERTAFDPITMEIIKHELVSIPNQIDKNITRTAFSPLINEYKDYAVGIVDSQGRLISQSRGSLAIFVANALGTAVKDGIALFGLDQLRRGDIVISNHAGTLGQHLNNVVMYTPVRVDGDDGEVTAFFCVLMHWIDIGGIMVGSCSSTTTTEVFQEGVQFRSVKLFDRGERRADMFRMIEYNTRFPEMLLGDVEAQIAGCLMGRDMVAEIVNKYGSATYHAAVHSMWDIAEQRARAAIKAAPSGDYTAESFLDNDGLYLDKIVPISVRVVVDGDRIKVDFSNVADQLPGPLNAGRNGGAVAAARIAIKYLFSPDDPVNEGDFRPLEVEIPEGKFLSARPDAAIGGSGNMIPTVVDTILRAMADAFPDRVAAAHHGTYGVHAFHGISPATGAQFFHLDTCVGGWGATSSMDGYGPSRSNVHGDTSDVPVEMQEAFHPYRLESYEIRQDSAGPGRMRGGVGVIKQYHITGPCRLNLKIDRTKCPPWGLAGGGAGKPGDVEIHRTSGEILRVLKDDHELNAGDRVIIKTGGGGGYGPARERDPERVRRDVENGYVSREAARRDYLVEIDEQGRLDPDITAKLRRA</sequence>
<feature type="region of interest" description="Disordered" evidence="1">
    <location>
        <begin position="536"/>
        <end position="555"/>
    </location>
</feature>